<dbReference type="CDD" id="cd02440">
    <property type="entry name" value="AdoMet_MTases"/>
    <property type="match status" value="1"/>
</dbReference>
<keyword evidence="1" id="KW-0808">Transferase</keyword>
<dbReference type="OrthoDB" id="2013972at2759"/>
<dbReference type="PANTHER" id="PTHR43591:SF10">
    <property type="entry name" value="ABC TRANSMEMBRANE TYPE-1 DOMAIN-CONTAINING PROTEIN-RELATED"/>
    <property type="match status" value="1"/>
</dbReference>
<dbReference type="InterPro" id="IPR029063">
    <property type="entry name" value="SAM-dependent_MTases_sf"/>
</dbReference>
<dbReference type="AlphaFoldDB" id="U4LE81"/>
<dbReference type="EMBL" id="HF935776">
    <property type="protein sequence ID" value="CCX13070.1"/>
    <property type="molecule type" value="Genomic_DNA"/>
</dbReference>
<dbReference type="GO" id="GO:0008168">
    <property type="term" value="F:methyltransferase activity"/>
    <property type="evidence" value="ECO:0007669"/>
    <property type="project" value="UniProtKB-KW"/>
</dbReference>
<dbReference type="Proteomes" id="UP000018144">
    <property type="component" value="Unassembled WGS sequence"/>
</dbReference>
<dbReference type="GO" id="GO:0032259">
    <property type="term" value="P:methylation"/>
    <property type="evidence" value="ECO:0007669"/>
    <property type="project" value="UniProtKB-KW"/>
</dbReference>
<proteinExistence type="predicted"/>
<reference evidence="1 2" key="1">
    <citation type="journal article" date="2013" name="PLoS Genet.">
        <title>The genome and development-dependent transcriptomes of Pyronema confluens: a window into fungal evolution.</title>
        <authorList>
            <person name="Traeger S."/>
            <person name="Altegoer F."/>
            <person name="Freitag M."/>
            <person name="Gabaldon T."/>
            <person name="Kempken F."/>
            <person name="Kumar A."/>
            <person name="Marcet-Houben M."/>
            <person name="Poggeler S."/>
            <person name="Stajich J.E."/>
            <person name="Nowrousian M."/>
        </authorList>
    </citation>
    <scope>NUCLEOTIDE SEQUENCE [LARGE SCALE GENOMIC DNA]</scope>
    <source>
        <strain evidence="2">CBS 100304</strain>
        <tissue evidence="1">Vegetative mycelium</tissue>
    </source>
</reference>
<evidence type="ECO:0000313" key="1">
    <source>
        <dbReference type="EMBL" id="CCX13070.1"/>
    </source>
</evidence>
<organism evidence="1 2">
    <name type="scientific">Pyronema omphalodes (strain CBS 100304)</name>
    <name type="common">Pyronema confluens</name>
    <dbReference type="NCBI Taxonomy" id="1076935"/>
    <lineage>
        <taxon>Eukaryota</taxon>
        <taxon>Fungi</taxon>
        <taxon>Dikarya</taxon>
        <taxon>Ascomycota</taxon>
        <taxon>Pezizomycotina</taxon>
        <taxon>Pezizomycetes</taxon>
        <taxon>Pezizales</taxon>
        <taxon>Pyronemataceae</taxon>
        <taxon>Pyronema</taxon>
    </lineage>
</organism>
<dbReference type="PANTHER" id="PTHR43591">
    <property type="entry name" value="METHYLTRANSFERASE"/>
    <property type="match status" value="1"/>
</dbReference>
<gene>
    <name evidence="1" type="ORF">PCON_12663</name>
</gene>
<dbReference type="STRING" id="1076935.U4LE81"/>
<dbReference type="Gene3D" id="3.40.50.150">
    <property type="entry name" value="Vaccinia Virus protein VP39"/>
    <property type="match status" value="1"/>
</dbReference>
<accession>U4LE81</accession>
<dbReference type="OMA" id="WAIDIAY"/>
<dbReference type="eggNOG" id="ENOG502S6PS">
    <property type="taxonomic scope" value="Eukaryota"/>
</dbReference>
<name>U4LE81_PYROM</name>
<dbReference type="SUPFAM" id="SSF53335">
    <property type="entry name" value="S-adenosyl-L-methionine-dependent methyltransferases"/>
    <property type="match status" value="1"/>
</dbReference>
<sequence>MTSNNVVEDILEVDPALLLPEDDDDYHSIGYATTTESLTESIFEYIFENGRRYHSYFGVDKNLMPTDEKEQDRLDLHHEIMIQLLNGKYHLAPVGDNPQRILDIGTGTGIWAIDIAYQYPSAEVTGTDLSPIQPKWVPPNCKFEVDDAEQPWTFRPDTFDLIHSRNLNQAIASWPSVMSSMYTCCKPGGYVELAELECRAYSDDNTLAPDDKFGHFMNLLCEAMTKLGRPHASAEALVQRLEEAGFVDVQAISVKQPFGPWPKDAHRKRIGALTMMMCESGCEAYGMAPFTRVLGMEKEEAAKVCKEAAEAVRNRGTHVYSYYHVAYGRKPEDSEA</sequence>
<keyword evidence="1" id="KW-0489">Methyltransferase</keyword>
<protein>
    <submittedName>
        <fullName evidence="1">Similar to tRNA1(Val) (Adenine(37)-N6)-methyltransferase acc. no. B2RK25</fullName>
    </submittedName>
</protein>
<evidence type="ECO:0000313" key="2">
    <source>
        <dbReference type="Proteomes" id="UP000018144"/>
    </source>
</evidence>
<keyword evidence="2" id="KW-1185">Reference proteome</keyword>
<dbReference type="Pfam" id="PF13489">
    <property type="entry name" value="Methyltransf_23"/>
    <property type="match status" value="1"/>
</dbReference>